<dbReference type="SUPFAM" id="SSF56801">
    <property type="entry name" value="Acetyl-CoA synthetase-like"/>
    <property type="match status" value="1"/>
</dbReference>
<dbReference type="Gene3D" id="3.40.50.12780">
    <property type="entry name" value="N-terminal domain of ligase-like"/>
    <property type="match status" value="1"/>
</dbReference>
<evidence type="ECO:0000313" key="1">
    <source>
        <dbReference type="EMBL" id="OPA74112.1"/>
    </source>
</evidence>
<name>A0A1T2X2M7_9BACL</name>
<accession>A0A1T2X2M7</accession>
<keyword evidence="2" id="KW-1185">Reference proteome</keyword>
<proteinExistence type="predicted"/>
<reference evidence="1 2" key="1">
    <citation type="submission" date="2017-01" db="EMBL/GenBank/DDBJ databases">
        <title>Genome analysis of Paenibacillus selenitrireducens ES3-24.</title>
        <authorList>
            <person name="Xu D."/>
            <person name="Yao R."/>
            <person name="Zheng S."/>
        </authorList>
    </citation>
    <scope>NUCLEOTIDE SEQUENCE [LARGE SCALE GENOMIC DNA]</scope>
    <source>
        <strain evidence="1 2">ES3-24</strain>
    </source>
</reference>
<organism evidence="1 2">
    <name type="scientific">Paenibacillus selenitireducens</name>
    <dbReference type="NCBI Taxonomy" id="1324314"/>
    <lineage>
        <taxon>Bacteria</taxon>
        <taxon>Bacillati</taxon>
        <taxon>Bacillota</taxon>
        <taxon>Bacilli</taxon>
        <taxon>Bacillales</taxon>
        <taxon>Paenibacillaceae</taxon>
        <taxon>Paenibacillus</taxon>
    </lineage>
</organism>
<dbReference type="STRING" id="1324314.BVG16_25520"/>
<dbReference type="InterPro" id="IPR053158">
    <property type="entry name" value="CapK_Type1_Caps_Biosynth"/>
</dbReference>
<dbReference type="Proteomes" id="UP000190188">
    <property type="component" value="Unassembled WGS sequence"/>
</dbReference>
<dbReference type="PANTHER" id="PTHR36932:SF1">
    <property type="entry name" value="CAPSULAR POLYSACCHARIDE BIOSYNTHESIS PROTEIN"/>
    <property type="match status" value="1"/>
</dbReference>
<protein>
    <recommendedName>
        <fullName evidence="3">CoF synthetase</fullName>
    </recommendedName>
</protein>
<gene>
    <name evidence="1" type="ORF">BVG16_25520</name>
</gene>
<dbReference type="OrthoDB" id="580775at2"/>
<evidence type="ECO:0008006" key="3">
    <source>
        <dbReference type="Google" id="ProtNLM"/>
    </source>
</evidence>
<dbReference type="RefSeq" id="WP_078502029.1">
    <property type="nucleotide sequence ID" value="NZ_MSZX01000012.1"/>
</dbReference>
<sequence>MNKVLVKSIAKQLLSYIPYQYVNVGKEFYTWLDRFQQMRTMTNEQLKDLQLKAFQEKVAFVYMHTPFYQKLYQEHGFHPEKFKDWTDVSRIPVINKNMVREAGVSILPRPFPMNNLIVGATSGTTGTSLTLYTNRKVLQREWAATCFLWSEVGYQPGDGRVEFRGLFTEDRAYQLDRYHRILRINVAKLTVDNIDKIFEVIQKTGYKFFHGYPSALSLVARLIQERKLEFRYQPGAILLASETLHAYQEAVIRNVFPQTKIHVHYGQSEKVIMAGRVEDAPYRFIPLYGYAECNSNTHALIGTSFINDVMPLIRYEIADTVTDFSESPDAGESYLFPSAANIDGRVSEIMYKPNGDMVSSALMAITVRGLNSVTACKFIQRQYDEIEVFLESSLPQHTVMKEMEGLSRNLQMIFTESMKLTFSIVDHIPRTASGKLKFIEVLIGKERNPT</sequence>
<dbReference type="AlphaFoldDB" id="A0A1T2X2M7"/>
<evidence type="ECO:0000313" key="2">
    <source>
        <dbReference type="Proteomes" id="UP000190188"/>
    </source>
</evidence>
<dbReference type="InterPro" id="IPR042099">
    <property type="entry name" value="ANL_N_sf"/>
</dbReference>
<comment type="caution">
    <text evidence="1">The sequence shown here is derived from an EMBL/GenBank/DDBJ whole genome shotgun (WGS) entry which is preliminary data.</text>
</comment>
<dbReference type="EMBL" id="MSZX01000012">
    <property type="protein sequence ID" value="OPA74112.1"/>
    <property type="molecule type" value="Genomic_DNA"/>
</dbReference>
<dbReference type="PANTHER" id="PTHR36932">
    <property type="entry name" value="CAPSULAR POLYSACCHARIDE BIOSYNTHESIS PROTEIN"/>
    <property type="match status" value="1"/>
</dbReference>